<organism evidence="2 3">
    <name type="scientific">Sphingomonas guangdongensis</name>
    <dbReference type="NCBI Taxonomy" id="1141890"/>
    <lineage>
        <taxon>Bacteria</taxon>
        <taxon>Pseudomonadati</taxon>
        <taxon>Pseudomonadota</taxon>
        <taxon>Alphaproteobacteria</taxon>
        <taxon>Sphingomonadales</taxon>
        <taxon>Sphingomonadaceae</taxon>
        <taxon>Sphingomonas</taxon>
    </lineage>
</organism>
<dbReference type="Proteomes" id="UP000219494">
    <property type="component" value="Unassembled WGS sequence"/>
</dbReference>
<evidence type="ECO:0000313" key="3">
    <source>
        <dbReference type="Proteomes" id="UP000219494"/>
    </source>
</evidence>
<keyword evidence="3" id="KW-1185">Reference proteome</keyword>
<dbReference type="EMBL" id="OBMI01000002">
    <property type="protein sequence ID" value="SOB86519.1"/>
    <property type="molecule type" value="Genomic_DNA"/>
</dbReference>
<name>A0A285QYS0_9SPHN</name>
<dbReference type="RefSeq" id="WP_097063541.1">
    <property type="nucleotide sequence ID" value="NZ_OBMI01000002.1"/>
</dbReference>
<sequence>MDALGDASPAVARPGRVPALLCAALGHRPDGPAIWNSGHGFARCNRCGRAIVRTIVHGWRLPPPGYRIRWPDDLLPASTAEPPTPADQTAARDFMADRSIAPGARAFDFDTDFGPAGRQQSPRRRSTP</sequence>
<evidence type="ECO:0000256" key="1">
    <source>
        <dbReference type="SAM" id="MobiDB-lite"/>
    </source>
</evidence>
<reference evidence="2 3" key="1">
    <citation type="submission" date="2017-07" db="EMBL/GenBank/DDBJ databases">
        <authorList>
            <person name="Sun Z.S."/>
            <person name="Albrecht U."/>
            <person name="Echele G."/>
            <person name="Lee C.C."/>
        </authorList>
    </citation>
    <scope>NUCLEOTIDE SEQUENCE [LARGE SCALE GENOMIC DNA]</scope>
    <source>
        <strain evidence="2 3">CGMCC 1.12672</strain>
    </source>
</reference>
<dbReference type="AlphaFoldDB" id="A0A285QYS0"/>
<proteinExistence type="predicted"/>
<protein>
    <submittedName>
        <fullName evidence="2">Uncharacterized protein</fullName>
    </submittedName>
</protein>
<feature type="region of interest" description="Disordered" evidence="1">
    <location>
        <begin position="106"/>
        <end position="128"/>
    </location>
</feature>
<dbReference type="OrthoDB" id="7478608at2"/>
<evidence type="ECO:0000313" key="2">
    <source>
        <dbReference type="EMBL" id="SOB86519.1"/>
    </source>
</evidence>
<gene>
    <name evidence="2" type="ORF">SAMN06297144_1625</name>
</gene>
<accession>A0A285QYS0</accession>